<accession>C4V3E8</accession>
<evidence type="ECO:0000256" key="1">
    <source>
        <dbReference type="ARBA" id="ARBA00022676"/>
    </source>
</evidence>
<organism evidence="4 5">
    <name type="scientific">Selenomonas flueggei ATCC 43531</name>
    <dbReference type="NCBI Taxonomy" id="638302"/>
    <lineage>
        <taxon>Bacteria</taxon>
        <taxon>Bacillati</taxon>
        <taxon>Bacillota</taxon>
        <taxon>Negativicutes</taxon>
        <taxon>Selenomonadales</taxon>
        <taxon>Selenomonadaceae</taxon>
        <taxon>Selenomonas</taxon>
    </lineage>
</organism>
<evidence type="ECO:0000313" key="5">
    <source>
        <dbReference type="Proteomes" id="UP000005309"/>
    </source>
</evidence>
<evidence type="ECO:0000259" key="3">
    <source>
        <dbReference type="Pfam" id="PF00534"/>
    </source>
</evidence>
<dbReference type="SUPFAM" id="SSF53756">
    <property type="entry name" value="UDP-Glycosyltransferase/glycogen phosphorylase"/>
    <property type="match status" value="1"/>
</dbReference>
<keyword evidence="1 4" id="KW-0328">Glycosyltransferase</keyword>
<dbReference type="Proteomes" id="UP000005309">
    <property type="component" value="Unassembled WGS sequence"/>
</dbReference>
<gene>
    <name evidence="4" type="ORF">HMPREF0908_1042</name>
</gene>
<dbReference type="InterPro" id="IPR001296">
    <property type="entry name" value="Glyco_trans_1"/>
</dbReference>
<dbReference type="PANTHER" id="PTHR12526">
    <property type="entry name" value="GLYCOSYLTRANSFERASE"/>
    <property type="match status" value="1"/>
</dbReference>
<keyword evidence="2 4" id="KW-0808">Transferase</keyword>
<sequence>MKETSMREVLHITTHMGGGVGKVLSGAASYAARTNAPYRHRILLLEQPQKMNFIDACRANGVEILCAPGRKEIEAAVHAADVVQIEWWHHPRMAAFLADFPQTRMHLTVWAHVSGCWYPYISPAFLRVPQRFIFTSPYSLDNPYWSEAERTWARAHTSMIHSSGGFDAIRPHEPRVRSDRFVVGYVGTQSYAKMNRDFVRYCAAVSHVPGIEFVLVGDLTNVTQIRAEARSLGIEEKFRFVDYVRDVSAELAKMDVFGYLLSSHHFGTTENALLEAMAAGLPVIALDQCAEKYLITHNETGMLIKNRDDYRRAIEFLFAHPEERVRLGNAAREKVRHDFSVANTVRQLHELYDEVLQEDERQYCFCHAVGRVPHEFFLYGLPVELRDLFCRQKPVMRELPPILREENKSSLPHFARVFPADVQLQEWRNEFCGGEQ</sequence>
<protein>
    <submittedName>
        <fullName evidence="4">Glycosyltransferase, group 1 family protein</fullName>
        <ecNumber evidence="4">2.4.-.-</ecNumber>
    </submittedName>
</protein>
<dbReference type="AlphaFoldDB" id="C4V3E8"/>
<dbReference type="HOGENOM" id="CLU_639188_0_0_9"/>
<name>C4V3E8_9FIRM</name>
<evidence type="ECO:0000313" key="4">
    <source>
        <dbReference type="EMBL" id="EEQ48562.1"/>
    </source>
</evidence>
<proteinExistence type="predicted"/>
<dbReference type="Gene3D" id="3.40.50.2000">
    <property type="entry name" value="Glycogen Phosphorylase B"/>
    <property type="match status" value="2"/>
</dbReference>
<keyword evidence="5" id="KW-1185">Reference proteome</keyword>
<comment type="caution">
    <text evidence="4">The sequence shown here is derived from an EMBL/GenBank/DDBJ whole genome shotgun (WGS) entry which is preliminary data.</text>
</comment>
<dbReference type="EC" id="2.4.-.-" evidence="4"/>
<reference evidence="4 5" key="1">
    <citation type="submission" date="2009-04" db="EMBL/GenBank/DDBJ databases">
        <authorList>
            <person name="Qin X."/>
            <person name="Bachman B."/>
            <person name="Battles P."/>
            <person name="Bell A."/>
            <person name="Bess C."/>
            <person name="Bickham C."/>
            <person name="Chaboub L."/>
            <person name="Chen D."/>
            <person name="Coyle M."/>
            <person name="Deiros D.R."/>
            <person name="Dinh H."/>
            <person name="Forbes L."/>
            <person name="Fowler G."/>
            <person name="Francisco L."/>
            <person name="Fu Q."/>
            <person name="Gubbala S."/>
            <person name="Hale W."/>
            <person name="Han Y."/>
            <person name="Hemphill L."/>
            <person name="Highlander S.K."/>
            <person name="Hirani K."/>
            <person name="Hogues M."/>
            <person name="Jackson L."/>
            <person name="Jakkamsetti A."/>
            <person name="Javaid M."/>
            <person name="Jiang H."/>
            <person name="Korchina V."/>
            <person name="Kovar C."/>
            <person name="Lara F."/>
            <person name="Lee S."/>
            <person name="Mata R."/>
            <person name="Mathew T."/>
            <person name="Moen C."/>
            <person name="Morales K."/>
            <person name="Munidasa M."/>
            <person name="Nazareth L."/>
            <person name="Ngo R."/>
            <person name="Nguyen L."/>
            <person name="Okwuonu G."/>
            <person name="Ongeri F."/>
            <person name="Patil S."/>
            <person name="Petrosino J."/>
            <person name="Pham C."/>
            <person name="Pham P."/>
            <person name="Pu L.-L."/>
            <person name="Puazo M."/>
            <person name="Raj R."/>
            <person name="Reid J."/>
            <person name="Rouhana J."/>
            <person name="Saada N."/>
            <person name="Shang Y."/>
            <person name="Simmons D."/>
            <person name="Thornton R."/>
            <person name="Warren J."/>
            <person name="Weissenberger G."/>
            <person name="Zhang J."/>
            <person name="Zhang L."/>
            <person name="Zhou C."/>
            <person name="Zhu D."/>
            <person name="Muzny D."/>
            <person name="Worley K."/>
            <person name="Gibbs R."/>
        </authorList>
    </citation>
    <scope>NUCLEOTIDE SEQUENCE [LARGE SCALE GENOMIC DNA]</scope>
    <source>
        <strain evidence="4 5">ATCC 43531</strain>
    </source>
</reference>
<dbReference type="EMBL" id="ACLA01000014">
    <property type="protein sequence ID" value="EEQ48562.1"/>
    <property type="molecule type" value="Genomic_DNA"/>
</dbReference>
<dbReference type="eggNOG" id="COG0438">
    <property type="taxonomic scope" value="Bacteria"/>
</dbReference>
<dbReference type="GO" id="GO:0016757">
    <property type="term" value="F:glycosyltransferase activity"/>
    <property type="evidence" value="ECO:0007669"/>
    <property type="project" value="UniProtKB-KW"/>
</dbReference>
<dbReference type="PANTHER" id="PTHR12526:SF510">
    <property type="entry name" value="D-INOSITOL 3-PHOSPHATE GLYCOSYLTRANSFERASE"/>
    <property type="match status" value="1"/>
</dbReference>
<dbReference type="STRING" id="638302.HMPREF0908_1042"/>
<evidence type="ECO:0000256" key="2">
    <source>
        <dbReference type="ARBA" id="ARBA00022679"/>
    </source>
</evidence>
<dbReference type="Pfam" id="PF00534">
    <property type="entry name" value="Glycos_transf_1"/>
    <property type="match status" value="1"/>
</dbReference>
<feature type="domain" description="Glycosyl transferase family 1" evidence="3">
    <location>
        <begin position="176"/>
        <end position="333"/>
    </location>
</feature>